<evidence type="ECO:0000313" key="2">
    <source>
        <dbReference type="Proteomes" id="UP001372338"/>
    </source>
</evidence>
<dbReference type="PANTHER" id="PTHR47165">
    <property type="entry name" value="OS03G0429900 PROTEIN"/>
    <property type="match status" value="1"/>
</dbReference>
<dbReference type="Gene3D" id="2.40.50.140">
    <property type="entry name" value="Nucleic acid-binding proteins"/>
    <property type="match status" value="2"/>
</dbReference>
<evidence type="ECO:0000313" key="1">
    <source>
        <dbReference type="EMBL" id="KAK7287577.1"/>
    </source>
</evidence>
<sequence length="509" mass="56887">MPWIAFRARVIRKWKLQSFDEHGTCSSVHFGDKIEAFVVGPSLPFFLKYLHEGSVYEFGLFNVLPSQTSPRATSHRFILRLMFNTGLAFVSDVGFPQPDINNDAVDDVLRTCGNAKTLSDCIGFLSAVSKDKPYLHNGTLTRVAVIELCDEVGSFDCLLFGQYAMEFYSFLASQRCRQSIVVLEFAEVHSYRGRSVVHTKHPVTKLSFNPSSATVDSFRLRWHLMLYSRFCRTLPTVASVGSRNNFEGQLLGDCKCITLQALHAVQPGIYRVDANISGIMAHLPYYYEQCQCKGPIFSDLSDFGCRVCGKVGAHAGKRFRLPIYIADSTGSLGVYLLDRDCRALLKKTCDDVYGLHDDVSSRNDLEKVVGKFYNMKIEVTNLSHSDGVLNYYVRRLIAKPYNLADKTTDATCDPSTPNRLTFKPPFPIMPSKIPSNFTLNSQNTKTHDSNASCSYSPSDEGMKANLPRLSCVKRNLLSEFENVAEAAPVGDSVKNDDFVSDSSSNIHFE</sequence>
<dbReference type="CDD" id="cd04481">
    <property type="entry name" value="RPA1_DBD_B_like"/>
    <property type="match status" value="1"/>
</dbReference>
<dbReference type="Proteomes" id="UP001372338">
    <property type="component" value="Unassembled WGS sequence"/>
</dbReference>
<gene>
    <name evidence="1" type="ORF">RIF29_00858</name>
</gene>
<evidence type="ECO:0008006" key="3">
    <source>
        <dbReference type="Google" id="ProtNLM"/>
    </source>
</evidence>
<dbReference type="AlphaFoldDB" id="A0AAN9IW57"/>
<dbReference type="PANTHER" id="PTHR47165:SF4">
    <property type="entry name" value="OS03G0429900 PROTEIN"/>
    <property type="match status" value="1"/>
</dbReference>
<dbReference type="SUPFAM" id="SSF50249">
    <property type="entry name" value="Nucleic acid-binding proteins"/>
    <property type="match status" value="1"/>
</dbReference>
<accession>A0AAN9IW57</accession>
<organism evidence="1 2">
    <name type="scientific">Crotalaria pallida</name>
    <name type="common">Smooth rattlebox</name>
    <name type="synonym">Crotalaria striata</name>
    <dbReference type="NCBI Taxonomy" id="3830"/>
    <lineage>
        <taxon>Eukaryota</taxon>
        <taxon>Viridiplantae</taxon>
        <taxon>Streptophyta</taxon>
        <taxon>Embryophyta</taxon>
        <taxon>Tracheophyta</taxon>
        <taxon>Spermatophyta</taxon>
        <taxon>Magnoliopsida</taxon>
        <taxon>eudicotyledons</taxon>
        <taxon>Gunneridae</taxon>
        <taxon>Pentapetalae</taxon>
        <taxon>rosids</taxon>
        <taxon>fabids</taxon>
        <taxon>Fabales</taxon>
        <taxon>Fabaceae</taxon>
        <taxon>Papilionoideae</taxon>
        <taxon>50 kb inversion clade</taxon>
        <taxon>genistoids sensu lato</taxon>
        <taxon>core genistoids</taxon>
        <taxon>Crotalarieae</taxon>
        <taxon>Crotalaria</taxon>
    </lineage>
</organism>
<comment type="caution">
    <text evidence="1">The sequence shown here is derived from an EMBL/GenBank/DDBJ whole genome shotgun (WGS) entry which is preliminary data.</text>
</comment>
<keyword evidence="2" id="KW-1185">Reference proteome</keyword>
<dbReference type="EMBL" id="JAYWIO010000001">
    <property type="protein sequence ID" value="KAK7287577.1"/>
    <property type="molecule type" value="Genomic_DNA"/>
</dbReference>
<dbReference type="CDD" id="cd04480">
    <property type="entry name" value="RPA1_DBD_A_like"/>
    <property type="match status" value="1"/>
</dbReference>
<reference evidence="1 2" key="1">
    <citation type="submission" date="2024-01" db="EMBL/GenBank/DDBJ databases">
        <title>The genomes of 5 underutilized Papilionoideae crops provide insights into root nodulation and disease resistanc.</title>
        <authorList>
            <person name="Yuan L."/>
        </authorList>
    </citation>
    <scope>NUCLEOTIDE SEQUENCE [LARGE SCALE GENOMIC DNA]</scope>
    <source>
        <strain evidence="1">ZHUSHIDOU_FW_LH</strain>
        <tissue evidence="1">Leaf</tissue>
    </source>
</reference>
<protein>
    <recommendedName>
        <fullName evidence="3">Replication factor A C-terminal domain-containing protein</fullName>
    </recommendedName>
</protein>
<name>A0AAN9IW57_CROPI</name>
<dbReference type="InterPro" id="IPR012340">
    <property type="entry name" value="NA-bd_OB-fold"/>
</dbReference>
<proteinExistence type="predicted"/>